<evidence type="ECO:0000256" key="8">
    <source>
        <dbReference type="SAM" id="Phobius"/>
    </source>
</evidence>
<organism evidence="9 10">
    <name type="scientific">Sutterella megalosphaeroides</name>
    <dbReference type="NCBI Taxonomy" id="2494234"/>
    <lineage>
        <taxon>Bacteria</taxon>
        <taxon>Pseudomonadati</taxon>
        <taxon>Pseudomonadota</taxon>
        <taxon>Betaproteobacteria</taxon>
        <taxon>Burkholderiales</taxon>
        <taxon>Sutterellaceae</taxon>
        <taxon>Sutterella</taxon>
    </lineage>
</organism>
<feature type="transmembrane region" description="Helical" evidence="8">
    <location>
        <begin position="101"/>
        <end position="122"/>
    </location>
</feature>
<protein>
    <recommendedName>
        <fullName evidence="11">Allantoin permease</fullName>
    </recommendedName>
</protein>
<feature type="transmembrane region" description="Helical" evidence="8">
    <location>
        <begin position="364"/>
        <end position="384"/>
    </location>
</feature>
<evidence type="ECO:0000256" key="1">
    <source>
        <dbReference type="ARBA" id="ARBA00004141"/>
    </source>
</evidence>
<dbReference type="AlphaFoldDB" id="A0A2Z6IC83"/>
<dbReference type="PANTHER" id="PTHR31806">
    <property type="entry name" value="PURINE-CYTOSINE PERMEASE FCY2-RELATED"/>
    <property type="match status" value="1"/>
</dbReference>
<dbReference type="InterPro" id="IPR001248">
    <property type="entry name" value="Pur-cyt_permease"/>
</dbReference>
<dbReference type="PIRSF" id="PIRSF002744">
    <property type="entry name" value="Pur-cyt_permease"/>
    <property type="match status" value="1"/>
</dbReference>
<evidence type="ECO:0008006" key="11">
    <source>
        <dbReference type="Google" id="ProtNLM"/>
    </source>
</evidence>
<feature type="transmembrane region" description="Helical" evidence="8">
    <location>
        <begin position="177"/>
        <end position="197"/>
    </location>
</feature>
<proteinExistence type="inferred from homology"/>
<keyword evidence="5 8" id="KW-1133">Transmembrane helix</keyword>
<dbReference type="EMBL" id="AP018786">
    <property type="protein sequence ID" value="BBF24044.1"/>
    <property type="molecule type" value="Genomic_DNA"/>
</dbReference>
<keyword evidence="4 8" id="KW-0812">Transmembrane</keyword>
<evidence type="ECO:0000256" key="3">
    <source>
        <dbReference type="ARBA" id="ARBA00022448"/>
    </source>
</evidence>
<dbReference type="InterPro" id="IPR026030">
    <property type="entry name" value="Pur-cyt_permease_Fcy2/21/22"/>
</dbReference>
<comment type="similarity">
    <text evidence="2 7">Belongs to the purine-cytosine permease (2.A.39) family.</text>
</comment>
<evidence type="ECO:0000256" key="6">
    <source>
        <dbReference type="ARBA" id="ARBA00023136"/>
    </source>
</evidence>
<dbReference type="Pfam" id="PF02133">
    <property type="entry name" value="Transp_cyt_pur"/>
    <property type="match status" value="1"/>
</dbReference>
<feature type="transmembrane region" description="Helical" evidence="8">
    <location>
        <begin position="405"/>
        <end position="427"/>
    </location>
</feature>
<feature type="transmembrane region" description="Helical" evidence="8">
    <location>
        <begin position="291"/>
        <end position="324"/>
    </location>
</feature>
<name>A0A2Z6IC83_9BURK</name>
<dbReference type="GO" id="GO:0005886">
    <property type="term" value="C:plasma membrane"/>
    <property type="evidence" value="ECO:0007669"/>
    <property type="project" value="TreeGrafter"/>
</dbReference>
<feature type="transmembrane region" description="Helical" evidence="8">
    <location>
        <begin position="336"/>
        <end position="352"/>
    </location>
</feature>
<feature type="transmembrane region" description="Helical" evidence="8">
    <location>
        <begin position="142"/>
        <end position="165"/>
    </location>
</feature>
<evidence type="ECO:0000256" key="5">
    <source>
        <dbReference type="ARBA" id="ARBA00022989"/>
    </source>
</evidence>
<dbReference type="PANTHER" id="PTHR31806:SF1">
    <property type="entry name" value="PURINE-CYTOSINE PERMEASE FCY2-RELATED"/>
    <property type="match status" value="1"/>
</dbReference>
<comment type="subcellular location">
    <subcellularLocation>
        <location evidence="1">Membrane</location>
        <topology evidence="1">Multi-pass membrane protein</topology>
    </subcellularLocation>
</comment>
<evidence type="ECO:0000313" key="9">
    <source>
        <dbReference type="EMBL" id="BBF24044.1"/>
    </source>
</evidence>
<feature type="transmembrane region" description="Helical" evidence="8">
    <location>
        <begin position="28"/>
        <end position="48"/>
    </location>
</feature>
<gene>
    <name evidence="9" type="ORF">SUTMEG_19350</name>
</gene>
<evidence type="ECO:0000256" key="7">
    <source>
        <dbReference type="PIRNR" id="PIRNR002744"/>
    </source>
</evidence>
<keyword evidence="6 7" id="KW-0472">Membrane</keyword>
<dbReference type="Gene3D" id="1.10.4160.10">
    <property type="entry name" value="Hydantoin permease"/>
    <property type="match status" value="1"/>
</dbReference>
<keyword evidence="10" id="KW-1185">Reference proteome</keyword>
<dbReference type="Proteomes" id="UP000271003">
    <property type="component" value="Chromosome"/>
</dbReference>
<dbReference type="KEGG" id="sutt:SUTMEG_19350"/>
<evidence type="ECO:0000313" key="10">
    <source>
        <dbReference type="Proteomes" id="UP000271003"/>
    </source>
</evidence>
<accession>A0A2Z6IC83</accession>
<dbReference type="GO" id="GO:0022857">
    <property type="term" value="F:transmembrane transporter activity"/>
    <property type="evidence" value="ECO:0007669"/>
    <property type="project" value="InterPro"/>
</dbReference>
<evidence type="ECO:0000256" key="2">
    <source>
        <dbReference type="ARBA" id="ARBA00008974"/>
    </source>
</evidence>
<feature type="transmembrane region" description="Helical" evidence="8">
    <location>
        <begin position="209"/>
        <end position="228"/>
    </location>
</feature>
<dbReference type="OrthoDB" id="9809167at2"/>
<feature type="transmembrane region" description="Helical" evidence="8">
    <location>
        <begin position="248"/>
        <end position="271"/>
    </location>
</feature>
<keyword evidence="3 7" id="KW-0813">Transport</keyword>
<feature type="transmembrane region" description="Helical" evidence="8">
    <location>
        <begin position="447"/>
        <end position="470"/>
    </location>
</feature>
<reference evidence="9 10" key="1">
    <citation type="journal article" date="2018" name="Int. J. Syst. Evol. Microbiol.">
        <title>Mesosutterella multiformis gen. nov., sp. nov., a member of the family Sutterellaceae and Sutterella megalosphaeroides sp. nov., isolated from human faeces.</title>
        <authorList>
            <person name="Sakamoto M."/>
            <person name="Ikeyama N."/>
            <person name="Kunihiro T."/>
            <person name="Iino T."/>
            <person name="Yuki M."/>
            <person name="Ohkuma M."/>
        </authorList>
    </citation>
    <scope>NUCLEOTIDE SEQUENCE [LARGE SCALE GENOMIC DNA]</scope>
    <source>
        <strain evidence="9 10">6FBBBH3</strain>
    </source>
</reference>
<sequence>MSETTKIEVNGVNPVPDSERYGKPSDLFPVWFSWNISIFGITLGIYVFGLGLSVWQAIAAGVIGYFLSCSFVGILAVGSVRTGLPTLVQSRFAFGYHGNKIPTFFGYVANMGWKVSLLSMATTTLADLVTKLAPAFAKADGYPTDACILVSFLVILVLTVFGAVYGHQLIIKLEKGIAWVTGLMTLAYLFFFIPQINFSALNTVETGNWGTFVGAIVLSMTMVGLGFLNYGGDYSRYLPRKTQAGGVILWTTCGIAVPVSVLLILGVMLSVGNPELLERANREPLAALTGILPFWFYVPFSIVIIVSLVSAGMTGIYSSGLALMAMGAPLKRWQSTVLNALIIAFGTFYLLFVSDSFVAPFQSFLAAISVIMGSWGAIEMVDLLRQKRLGWDVRMALPYGEGGRNYRWTALLSLAVASLIGLGTITSSDPYIAKVVSFLLTEEMEKSVFATSNMGLAVAMIVGAALYYVLTFVLKCEVAPVLHEEKR</sequence>
<evidence type="ECO:0000256" key="4">
    <source>
        <dbReference type="ARBA" id="ARBA00022692"/>
    </source>
</evidence>
<feature type="transmembrane region" description="Helical" evidence="8">
    <location>
        <begin position="54"/>
        <end position="80"/>
    </location>
</feature>
<dbReference type="RefSeq" id="WP_120177593.1">
    <property type="nucleotide sequence ID" value="NZ_AP018786.1"/>
</dbReference>